<reference evidence="1" key="2">
    <citation type="submission" date="2024-10" db="UniProtKB">
        <authorList>
            <consortium name="EnsemblProtists"/>
        </authorList>
    </citation>
    <scope>IDENTIFICATION</scope>
</reference>
<protein>
    <recommendedName>
        <fullName evidence="3">RanBP2-type domain-containing protein</fullName>
    </recommendedName>
</protein>
<dbReference type="AlphaFoldDB" id="A0A0D3KMT2"/>
<proteinExistence type="predicted"/>
<dbReference type="Proteomes" id="UP000013827">
    <property type="component" value="Unassembled WGS sequence"/>
</dbReference>
<sequence length="386" mass="41119">MPRVGALRLAASSAPTRPVPQLAFAARQEEEQSRLAIGPGNRIRPVGVADPSNTQVEVAAPRGAVTQHRTLVAGDGASTAAGILALPDAGPAAFAAVSLQLRAQRGQIPSAAEWRTMPQLRLEWWLCRHCRDVVNHNSATSCSRCASSVREMTPYASPAEVAALSANAQRTAYGRRLKSVQGKEQPVALAVAQTPGSAGYASAVLAQIASFQPGSKRLEAMVEPRVGLFDGWLALTTDGTVRFWTRDDVRAFFACGEGEALIAEYILSWGRRVDIGVEGQPLVVQAAPKGGWWMRTLSFVNERHLHIVRALLALLPPEAAAHLQDASLATTANAAQRATSTVACLEELDRQSAGPVQHSSSFVHASSGDDADVAWLGEWQSLVRTC</sequence>
<dbReference type="KEGG" id="ehx:EMIHUDRAFT_226059"/>
<dbReference type="HOGENOM" id="CLU_060449_0_0_1"/>
<organism evidence="1 2">
    <name type="scientific">Emiliania huxleyi (strain CCMP1516)</name>
    <dbReference type="NCBI Taxonomy" id="280463"/>
    <lineage>
        <taxon>Eukaryota</taxon>
        <taxon>Haptista</taxon>
        <taxon>Haptophyta</taxon>
        <taxon>Prymnesiophyceae</taxon>
        <taxon>Isochrysidales</taxon>
        <taxon>Noelaerhabdaceae</taxon>
        <taxon>Emiliania</taxon>
    </lineage>
</organism>
<name>A0A0D3KMT2_EMIH1</name>
<dbReference type="RefSeq" id="XP_005789496.1">
    <property type="nucleotide sequence ID" value="XM_005789439.1"/>
</dbReference>
<dbReference type="EnsemblProtists" id="EOD37067">
    <property type="protein sequence ID" value="EOD37067"/>
    <property type="gene ID" value="EMIHUDRAFT_226059"/>
</dbReference>
<accession>A0A0D3KMT2</accession>
<dbReference type="PaxDb" id="2903-EOD37067"/>
<keyword evidence="2" id="KW-1185">Reference proteome</keyword>
<evidence type="ECO:0008006" key="3">
    <source>
        <dbReference type="Google" id="ProtNLM"/>
    </source>
</evidence>
<evidence type="ECO:0000313" key="2">
    <source>
        <dbReference type="Proteomes" id="UP000013827"/>
    </source>
</evidence>
<dbReference type="GeneID" id="17282337"/>
<reference evidence="2" key="1">
    <citation type="journal article" date="2013" name="Nature">
        <title>Pan genome of the phytoplankton Emiliania underpins its global distribution.</title>
        <authorList>
            <person name="Read B.A."/>
            <person name="Kegel J."/>
            <person name="Klute M.J."/>
            <person name="Kuo A."/>
            <person name="Lefebvre S.C."/>
            <person name="Maumus F."/>
            <person name="Mayer C."/>
            <person name="Miller J."/>
            <person name="Monier A."/>
            <person name="Salamov A."/>
            <person name="Young J."/>
            <person name="Aguilar M."/>
            <person name="Claverie J.M."/>
            <person name="Frickenhaus S."/>
            <person name="Gonzalez K."/>
            <person name="Herman E.K."/>
            <person name="Lin Y.C."/>
            <person name="Napier J."/>
            <person name="Ogata H."/>
            <person name="Sarno A.F."/>
            <person name="Shmutz J."/>
            <person name="Schroeder D."/>
            <person name="de Vargas C."/>
            <person name="Verret F."/>
            <person name="von Dassow P."/>
            <person name="Valentin K."/>
            <person name="Van de Peer Y."/>
            <person name="Wheeler G."/>
            <person name="Dacks J.B."/>
            <person name="Delwiche C.F."/>
            <person name="Dyhrman S.T."/>
            <person name="Glockner G."/>
            <person name="John U."/>
            <person name="Richards T."/>
            <person name="Worden A.Z."/>
            <person name="Zhang X."/>
            <person name="Grigoriev I.V."/>
            <person name="Allen A.E."/>
            <person name="Bidle K."/>
            <person name="Borodovsky M."/>
            <person name="Bowler C."/>
            <person name="Brownlee C."/>
            <person name="Cock J.M."/>
            <person name="Elias M."/>
            <person name="Gladyshev V.N."/>
            <person name="Groth M."/>
            <person name="Guda C."/>
            <person name="Hadaegh A."/>
            <person name="Iglesias-Rodriguez M.D."/>
            <person name="Jenkins J."/>
            <person name="Jones B.M."/>
            <person name="Lawson T."/>
            <person name="Leese F."/>
            <person name="Lindquist E."/>
            <person name="Lobanov A."/>
            <person name="Lomsadze A."/>
            <person name="Malik S.B."/>
            <person name="Marsh M.E."/>
            <person name="Mackinder L."/>
            <person name="Mock T."/>
            <person name="Mueller-Roeber B."/>
            <person name="Pagarete A."/>
            <person name="Parker M."/>
            <person name="Probert I."/>
            <person name="Quesneville H."/>
            <person name="Raines C."/>
            <person name="Rensing S.A."/>
            <person name="Riano-Pachon D.M."/>
            <person name="Richier S."/>
            <person name="Rokitta S."/>
            <person name="Shiraiwa Y."/>
            <person name="Soanes D.M."/>
            <person name="van der Giezen M."/>
            <person name="Wahlund T.M."/>
            <person name="Williams B."/>
            <person name="Wilson W."/>
            <person name="Wolfe G."/>
            <person name="Wurch L.L."/>
        </authorList>
    </citation>
    <scope>NUCLEOTIDE SEQUENCE</scope>
</reference>
<evidence type="ECO:0000313" key="1">
    <source>
        <dbReference type="EnsemblProtists" id="EOD37067"/>
    </source>
</evidence>